<comment type="caution">
    <text evidence="2">The sequence shown here is derived from an EMBL/GenBank/DDBJ whole genome shotgun (WGS) entry which is preliminary data.</text>
</comment>
<evidence type="ECO:0000313" key="2">
    <source>
        <dbReference type="EMBL" id="KAK7744913.1"/>
    </source>
</evidence>
<feature type="compositionally biased region" description="Basic residues" evidence="1">
    <location>
        <begin position="143"/>
        <end position="153"/>
    </location>
</feature>
<keyword evidence="3" id="KW-1185">Reference proteome</keyword>
<gene>
    <name evidence="2" type="ORF">SLS53_003146</name>
</gene>
<evidence type="ECO:0000313" key="3">
    <source>
        <dbReference type="Proteomes" id="UP001320245"/>
    </source>
</evidence>
<dbReference type="EMBL" id="JAJSPL020000009">
    <property type="protein sequence ID" value="KAK7744913.1"/>
    <property type="molecule type" value="Genomic_DNA"/>
</dbReference>
<dbReference type="Proteomes" id="UP001320245">
    <property type="component" value="Unassembled WGS sequence"/>
</dbReference>
<proteinExistence type="predicted"/>
<protein>
    <submittedName>
        <fullName evidence="2">Uncharacterized protein</fullName>
    </submittedName>
</protein>
<organism evidence="2 3">
    <name type="scientific">Cytospora paraplurivora</name>
    <dbReference type="NCBI Taxonomy" id="2898453"/>
    <lineage>
        <taxon>Eukaryota</taxon>
        <taxon>Fungi</taxon>
        <taxon>Dikarya</taxon>
        <taxon>Ascomycota</taxon>
        <taxon>Pezizomycotina</taxon>
        <taxon>Sordariomycetes</taxon>
        <taxon>Sordariomycetidae</taxon>
        <taxon>Diaporthales</taxon>
        <taxon>Cytosporaceae</taxon>
        <taxon>Cytospora</taxon>
    </lineage>
</organism>
<feature type="region of interest" description="Disordered" evidence="1">
    <location>
        <begin position="111"/>
        <end position="153"/>
    </location>
</feature>
<accession>A0AAN9UC28</accession>
<evidence type="ECO:0000256" key="1">
    <source>
        <dbReference type="SAM" id="MobiDB-lite"/>
    </source>
</evidence>
<sequence>MLGNPLQPISEAEFARLRAQHTGNLNTIHRENEEMDDDDDEVDCHSPIDLHISTALHAVMSAIRQCSDMNGGIPMVDEEGRPRRIDIAVDAGVSVERSGNVLGIKKHVIPALGRDNGADGGGKRERDNGDDGEGERNGSCNQRPRRHMRRSSV</sequence>
<dbReference type="AlphaFoldDB" id="A0AAN9UC28"/>
<reference evidence="2 3" key="1">
    <citation type="journal article" date="2023" name="PLoS ONE">
        <title>Cytospora paraplurivora sp. nov. isolated from orchards with fruit tree decline syndrome in Ontario, Canada.</title>
        <authorList>
            <person name="Ilyukhin E."/>
            <person name="Nguyen H.D.T."/>
            <person name="Castle A.J."/>
            <person name="Ellouze W."/>
        </authorList>
    </citation>
    <scope>NUCLEOTIDE SEQUENCE [LARGE SCALE GENOMIC DNA]</scope>
    <source>
        <strain evidence="2 3">FDS-564</strain>
    </source>
</reference>
<name>A0AAN9UC28_9PEZI</name>